<organism evidence="1 2">
    <name type="scientific">Nonomuraea thailandensis</name>
    <dbReference type="NCBI Taxonomy" id="1188745"/>
    <lineage>
        <taxon>Bacteria</taxon>
        <taxon>Bacillati</taxon>
        <taxon>Actinomycetota</taxon>
        <taxon>Actinomycetes</taxon>
        <taxon>Streptosporangiales</taxon>
        <taxon>Streptosporangiaceae</taxon>
        <taxon>Nonomuraea</taxon>
    </lineage>
</organism>
<gene>
    <name evidence="1" type="ORF">HD597_005370</name>
</gene>
<reference evidence="1" key="1">
    <citation type="submission" date="2022-06" db="EMBL/GenBank/DDBJ databases">
        <title>Sequencing the genomes of 1000 actinobacteria strains.</title>
        <authorList>
            <person name="Klenk H.-P."/>
        </authorList>
    </citation>
    <scope>NUCLEOTIDE SEQUENCE</scope>
    <source>
        <strain evidence="1">DSM 46694</strain>
    </source>
</reference>
<dbReference type="Proteomes" id="UP001139648">
    <property type="component" value="Unassembled WGS sequence"/>
</dbReference>
<accession>A0A9X2GIC2</accession>
<sequence>MIALGCAWSVAVTCVAVPTQLDVIVTTQCWRALRL</sequence>
<evidence type="ECO:0000313" key="1">
    <source>
        <dbReference type="EMBL" id="MCP2358350.1"/>
    </source>
</evidence>
<dbReference type="AlphaFoldDB" id="A0A9X2GIC2"/>
<name>A0A9X2GIC2_9ACTN</name>
<comment type="caution">
    <text evidence="1">The sequence shown here is derived from an EMBL/GenBank/DDBJ whole genome shotgun (WGS) entry which is preliminary data.</text>
</comment>
<dbReference type="EMBL" id="JAMZEB010000002">
    <property type="protein sequence ID" value="MCP2358350.1"/>
    <property type="molecule type" value="Genomic_DNA"/>
</dbReference>
<proteinExistence type="predicted"/>
<evidence type="ECO:0000313" key="2">
    <source>
        <dbReference type="Proteomes" id="UP001139648"/>
    </source>
</evidence>
<keyword evidence="2" id="KW-1185">Reference proteome</keyword>
<protein>
    <submittedName>
        <fullName evidence="1">Uncharacterized protein</fullName>
    </submittedName>
</protein>